<comment type="caution">
    <text evidence="1">The sequence shown here is derived from an EMBL/GenBank/DDBJ whole genome shotgun (WGS) entry which is preliminary data.</text>
</comment>
<dbReference type="EMBL" id="JAGVWE010000005">
    <property type="protein sequence ID" value="MBS3063476.1"/>
    <property type="molecule type" value="Genomic_DNA"/>
</dbReference>
<evidence type="ECO:0000313" key="1">
    <source>
        <dbReference type="EMBL" id="HIH16285.1"/>
    </source>
</evidence>
<reference evidence="1" key="1">
    <citation type="journal article" date="2020" name="bioRxiv">
        <title>A rank-normalized archaeal taxonomy based on genome phylogeny resolves widespread incomplete and uneven classifications.</title>
        <authorList>
            <person name="Rinke C."/>
            <person name="Chuvochina M."/>
            <person name="Mussig A.J."/>
            <person name="Chaumeil P.-A."/>
            <person name="Waite D.W."/>
            <person name="Whitman W.B."/>
            <person name="Parks D.H."/>
            <person name="Hugenholtz P."/>
        </authorList>
    </citation>
    <scope>NUCLEOTIDE SEQUENCE</scope>
    <source>
        <strain evidence="1">UBA10219</strain>
    </source>
</reference>
<dbReference type="AlphaFoldDB" id="A0A7J4JIW3"/>
<gene>
    <name evidence="1" type="ORF">HA252_02685</name>
    <name evidence="2" type="ORF">J4203_06440</name>
</gene>
<accession>A0A7J4JIW3</accession>
<dbReference type="EMBL" id="DUGH01000067">
    <property type="protein sequence ID" value="HIH16285.1"/>
    <property type="molecule type" value="Genomic_DNA"/>
</dbReference>
<evidence type="ECO:0000313" key="3">
    <source>
        <dbReference type="Proteomes" id="UP000564964"/>
    </source>
</evidence>
<evidence type="ECO:0000313" key="2">
    <source>
        <dbReference type="EMBL" id="MBS3063476.1"/>
    </source>
</evidence>
<reference evidence="2" key="2">
    <citation type="submission" date="2021-03" db="EMBL/GenBank/DDBJ databases">
        <authorList>
            <person name="Jaffe A."/>
        </authorList>
    </citation>
    <scope>NUCLEOTIDE SEQUENCE</scope>
    <source>
        <strain evidence="2">RIFCSPLOWO2_01_FULL_58_19</strain>
    </source>
</reference>
<sequence length="61" mass="6256">MNSAIIALLVLALLFSGCNALERTCGNGACDGWENGQSCPKDCKPLSEKELVGSAEANANG</sequence>
<dbReference type="Proteomes" id="UP000564964">
    <property type="component" value="Unassembled WGS sequence"/>
</dbReference>
<dbReference type="Proteomes" id="UP000678237">
    <property type="component" value="Unassembled WGS sequence"/>
</dbReference>
<name>A0A7J4JIW3_9ARCH</name>
<proteinExistence type="predicted"/>
<reference evidence="2" key="3">
    <citation type="submission" date="2021-05" db="EMBL/GenBank/DDBJ databases">
        <title>Protein family content uncovers lineage relationships and bacterial pathway maintenance mechanisms in DPANN archaea.</title>
        <authorList>
            <person name="Castelle C.J."/>
            <person name="Meheust R."/>
            <person name="Jaffe A.L."/>
            <person name="Seitz K."/>
            <person name="Gong X."/>
            <person name="Baker B.J."/>
            <person name="Banfield J.F."/>
        </authorList>
    </citation>
    <scope>NUCLEOTIDE SEQUENCE</scope>
    <source>
        <strain evidence="2">RIFCSPLOWO2_01_FULL_58_19</strain>
    </source>
</reference>
<protein>
    <submittedName>
        <fullName evidence="1">Uncharacterized protein</fullName>
    </submittedName>
</protein>
<organism evidence="1 3">
    <name type="scientific">Candidatus Iainarchaeum sp</name>
    <dbReference type="NCBI Taxonomy" id="3101447"/>
    <lineage>
        <taxon>Archaea</taxon>
        <taxon>Candidatus Iainarchaeota</taxon>
        <taxon>Candidatus Iainarchaeia</taxon>
        <taxon>Candidatus Iainarchaeales</taxon>
        <taxon>Candidatus Iainarchaeaceae</taxon>
        <taxon>Candidatus Iainarchaeum</taxon>
    </lineage>
</organism>